<evidence type="ECO:0000256" key="4">
    <source>
        <dbReference type="SAM" id="MobiDB-lite"/>
    </source>
</evidence>
<feature type="region of interest" description="Disordered" evidence="4">
    <location>
        <begin position="469"/>
        <end position="489"/>
    </location>
</feature>
<gene>
    <name evidence="5" type="ORF">HF521_019419</name>
</gene>
<evidence type="ECO:0000313" key="5">
    <source>
        <dbReference type="EMBL" id="KAF7706165.1"/>
    </source>
</evidence>
<feature type="repeat" description="ANK" evidence="3">
    <location>
        <begin position="197"/>
        <end position="229"/>
    </location>
</feature>
<evidence type="ECO:0000256" key="2">
    <source>
        <dbReference type="ARBA" id="ARBA00023043"/>
    </source>
</evidence>
<dbReference type="PANTHER" id="PTHR24173:SF91">
    <property type="entry name" value="ANKYRIN REPEAT DOMAIN-CONTAINING PROTEIN 33B"/>
    <property type="match status" value="1"/>
</dbReference>
<feature type="compositionally biased region" description="Basic and acidic residues" evidence="4">
    <location>
        <begin position="469"/>
        <end position="482"/>
    </location>
</feature>
<evidence type="ECO:0000256" key="3">
    <source>
        <dbReference type="PROSITE-ProRule" id="PRU00023"/>
    </source>
</evidence>
<protein>
    <recommendedName>
        <fullName evidence="7">Ankyrin repeat domain-containing protein 33B</fullName>
    </recommendedName>
</protein>
<keyword evidence="1" id="KW-0677">Repeat</keyword>
<dbReference type="AlphaFoldDB" id="A0A8T0BGS5"/>
<dbReference type="PROSITE" id="PS50297">
    <property type="entry name" value="ANK_REP_REGION"/>
    <property type="match status" value="2"/>
</dbReference>
<evidence type="ECO:0008006" key="7">
    <source>
        <dbReference type="Google" id="ProtNLM"/>
    </source>
</evidence>
<dbReference type="Gene3D" id="1.25.40.20">
    <property type="entry name" value="Ankyrin repeat-containing domain"/>
    <property type="match status" value="1"/>
</dbReference>
<feature type="compositionally biased region" description="Acidic residues" evidence="4">
    <location>
        <begin position="23"/>
        <end position="35"/>
    </location>
</feature>
<feature type="region of interest" description="Disordered" evidence="4">
    <location>
        <begin position="1"/>
        <end position="35"/>
    </location>
</feature>
<accession>A0A8T0BGS5</accession>
<dbReference type="PANTHER" id="PTHR24173">
    <property type="entry name" value="ANKYRIN REPEAT CONTAINING"/>
    <property type="match status" value="1"/>
</dbReference>
<comment type="caution">
    <text evidence="5">The sequence shown here is derived from an EMBL/GenBank/DDBJ whole genome shotgun (WGS) entry which is preliminary data.</text>
</comment>
<dbReference type="Proteomes" id="UP000606274">
    <property type="component" value="Unassembled WGS sequence"/>
</dbReference>
<name>A0A8T0BGS5_SILME</name>
<dbReference type="SUPFAM" id="SSF48403">
    <property type="entry name" value="Ankyrin repeat"/>
    <property type="match status" value="1"/>
</dbReference>
<sequence length="489" mass="55723">MAGGSSRIVMETFAHSSGSRDAEENEDSCYPDYDDNLYLVDDDDDDDDDIYQEFEELDFFQLPDAKSIASDDSFYPPDNLVVSQRSPTPEGPEHLSFFMACCSNNAIIVKIMIRQGVSKEEVREVDKNNRTGLIVACYQGYVDVVIALSQCPYINVNWQDSEGNTALMTAAQAGHIMITNFLLNYYAGVDIELRNCHGFTAIMKAAMQGRAHCVRALMMSGADIEVRDYGRKLMPLEWALFTGRYETARMMQRLMDRPCAEQFCDSFCMEWPKLSQLVCQAKEPQPCWREVSERMCGSFNFRMRMEPLEEGALDYMVRLTTALASPLVATACSTVCPGSPPCVGKHRPAVPDMLQDNDKRREDLKGIEKYKCLFQNGRVPLVVKEREKGACRQVPTLPDVVLASSMTLWRSSLLPLHMIRRRSVCPGLVVPRVRMCKAPPPTYIPERNRCRSKNSQHLQVPKWKYKLLKKEKEQEKQNDKLRLPTVKKR</sequence>
<dbReference type="Pfam" id="PF00023">
    <property type="entry name" value="Ank"/>
    <property type="match status" value="1"/>
</dbReference>
<feature type="repeat" description="ANK" evidence="3">
    <location>
        <begin position="162"/>
        <end position="194"/>
    </location>
</feature>
<keyword evidence="2 3" id="KW-0040">ANK repeat</keyword>
<keyword evidence="6" id="KW-1185">Reference proteome</keyword>
<evidence type="ECO:0000256" key="1">
    <source>
        <dbReference type="ARBA" id="ARBA00022737"/>
    </source>
</evidence>
<evidence type="ECO:0000313" key="6">
    <source>
        <dbReference type="Proteomes" id="UP000606274"/>
    </source>
</evidence>
<dbReference type="InterPro" id="IPR002110">
    <property type="entry name" value="Ankyrin_rpt"/>
</dbReference>
<dbReference type="OrthoDB" id="10057496at2759"/>
<dbReference type="SMART" id="SM00248">
    <property type="entry name" value="ANK"/>
    <property type="match status" value="5"/>
</dbReference>
<dbReference type="EMBL" id="JABFDY010000006">
    <property type="protein sequence ID" value="KAF7706165.1"/>
    <property type="molecule type" value="Genomic_DNA"/>
</dbReference>
<dbReference type="PROSITE" id="PS50088">
    <property type="entry name" value="ANK_REPEAT"/>
    <property type="match status" value="2"/>
</dbReference>
<organism evidence="5 6">
    <name type="scientific">Silurus meridionalis</name>
    <name type="common">Southern catfish</name>
    <name type="synonym">Silurus soldatovi meridionalis</name>
    <dbReference type="NCBI Taxonomy" id="175797"/>
    <lineage>
        <taxon>Eukaryota</taxon>
        <taxon>Metazoa</taxon>
        <taxon>Chordata</taxon>
        <taxon>Craniata</taxon>
        <taxon>Vertebrata</taxon>
        <taxon>Euteleostomi</taxon>
        <taxon>Actinopterygii</taxon>
        <taxon>Neopterygii</taxon>
        <taxon>Teleostei</taxon>
        <taxon>Ostariophysi</taxon>
        <taxon>Siluriformes</taxon>
        <taxon>Siluridae</taxon>
        <taxon>Silurus</taxon>
    </lineage>
</organism>
<dbReference type="InterPro" id="IPR036770">
    <property type="entry name" value="Ankyrin_rpt-contain_sf"/>
</dbReference>
<reference evidence="5" key="1">
    <citation type="submission" date="2020-08" db="EMBL/GenBank/DDBJ databases">
        <title>Chromosome-level assembly of Southern catfish (Silurus meridionalis) provides insights into visual adaptation to the nocturnal and benthic lifestyles.</title>
        <authorList>
            <person name="Zhang Y."/>
            <person name="Wang D."/>
            <person name="Peng Z."/>
        </authorList>
    </citation>
    <scope>NUCLEOTIDE SEQUENCE</scope>
    <source>
        <strain evidence="5">SWU-2019-XX</strain>
        <tissue evidence="5">Muscle</tissue>
    </source>
</reference>
<proteinExistence type="predicted"/>
<dbReference type="Pfam" id="PF12796">
    <property type="entry name" value="Ank_2"/>
    <property type="match status" value="1"/>
</dbReference>